<evidence type="ECO:0000256" key="1">
    <source>
        <dbReference type="SAM" id="SignalP"/>
    </source>
</evidence>
<dbReference type="EMBL" id="HBEL01025552">
    <property type="protein sequence ID" value="CAD8415731.1"/>
    <property type="molecule type" value="Transcribed_RNA"/>
</dbReference>
<sequence>MTISQRYIFLILLQVLLFLSSSDIYIISASEVDDSNIDTQEDAEQISIEEDIPATPEPEIEVDTTASDAAQKTEEIIEEKKDELVSESTAYVKSLSERGKELVESINTKNSKKIVTGVLGVWGAAWGVGKAVAVSKK</sequence>
<reference evidence="2" key="1">
    <citation type="submission" date="2021-01" db="EMBL/GenBank/DDBJ databases">
        <authorList>
            <person name="Corre E."/>
            <person name="Pelletier E."/>
            <person name="Niang G."/>
            <person name="Scheremetjew M."/>
            <person name="Finn R."/>
            <person name="Kale V."/>
            <person name="Holt S."/>
            <person name="Cochrane G."/>
            <person name="Meng A."/>
            <person name="Brown T."/>
            <person name="Cohen L."/>
        </authorList>
    </citation>
    <scope>NUCLEOTIDE SEQUENCE</scope>
    <source>
        <strain evidence="2">CCAP1064/1</strain>
    </source>
</reference>
<keyword evidence="1" id="KW-0732">Signal</keyword>
<gene>
    <name evidence="2" type="ORF">PINE0816_LOCUS11866</name>
</gene>
<proteinExistence type="predicted"/>
<name>A0A7S0GF19_9STRA</name>
<accession>A0A7S0GF19</accession>
<dbReference type="AlphaFoldDB" id="A0A7S0GF19"/>
<feature type="chain" id="PRO_5030767541" evidence="1">
    <location>
        <begin position="30"/>
        <end position="137"/>
    </location>
</feature>
<organism evidence="2">
    <name type="scientific">Proboscia inermis</name>
    <dbReference type="NCBI Taxonomy" id="420281"/>
    <lineage>
        <taxon>Eukaryota</taxon>
        <taxon>Sar</taxon>
        <taxon>Stramenopiles</taxon>
        <taxon>Ochrophyta</taxon>
        <taxon>Bacillariophyta</taxon>
        <taxon>Coscinodiscophyceae</taxon>
        <taxon>Rhizosoleniophycidae</taxon>
        <taxon>Rhizosoleniales</taxon>
        <taxon>Rhizosoleniaceae</taxon>
        <taxon>Proboscia</taxon>
    </lineage>
</organism>
<feature type="signal peptide" evidence="1">
    <location>
        <begin position="1"/>
        <end position="29"/>
    </location>
</feature>
<evidence type="ECO:0000313" key="2">
    <source>
        <dbReference type="EMBL" id="CAD8415731.1"/>
    </source>
</evidence>
<protein>
    <submittedName>
        <fullName evidence="2">Uncharacterized protein</fullName>
    </submittedName>
</protein>